<dbReference type="PANTHER" id="PTHR11017:SF520">
    <property type="entry name" value="ADP-RIBOSYL CYCLASE_CYCLIC ADP-RIBOSE HYDROLASE"/>
    <property type="match status" value="1"/>
</dbReference>
<dbReference type="Pfam" id="PF20160">
    <property type="entry name" value="C-JID"/>
    <property type="match status" value="1"/>
</dbReference>
<dbReference type="SMART" id="SM00382">
    <property type="entry name" value="AAA"/>
    <property type="match status" value="1"/>
</dbReference>
<dbReference type="PANTHER" id="PTHR11017">
    <property type="entry name" value="LEUCINE-RICH REPEAT-CONTAINING PROTEIN"/>
    <property type="match status" value="1"/>
</dbReference>
<dbReference type="InterPro" id="IPR058192">
    <property type="entry name" value="WHD_ROQ1-like"/>
</dbReference>
<dbReference type="SUPFAM" id="SSF52058">
    <property type="entry name" value="L domain-like"/>
    <property type="match status" value="1"/>
</dbReference>
<keyword evidence="5" id="KW-0611">Plant defense</keyword>
<evidence type="ECO:0000256" key="4">
    <source>
        <dbReference type="ARBA" id="ARBA00022801"/>
    </source>
</evidence>
<dbReference type="InterPro" id="IPR000157">
    <property type="entry name" value="TIR_dom"/>
</dbReference>
<dbReference type="ExpressionAtlas" id="A0A654G7H0">
    <property type="expression patterns" value="baseline and differential"/>
</dbReference>
<dbReference type="Pfam" id="PF00931">
    <property type="entry name" value="NB-ARC"/>
    <property type="match status" value="1"/>
</dbReference>
<dbReference type="Proteomes" id="UP000426265">
    <property type="component" value="Unassembled WGS sequence"/>
</dbReference>
<dbReference type="PRINTS" id="PR00364">
    <property type="entry name" value="DISEASERSIST"/>
</dbReference>
<dbReference type="InterPro" id="IPR002182">
    <property type="entry name" value="NB-ARC"/>
</dbReference>
<dbReference type="FunFam" id="1.10.8.430:FF:000002">
    <property type="entry name" value="Disease resistance protein (TIR-NBS-LRR class)"/>
    <property type="match status" value="1"/>
</dbReference>
<dbReference type="Gene3D" id="1.10.8.430">
    <property type="entry name" value="Helical domain of apoptotic protease-activating factors"/>
    <property type="match status" value="1"/>
</dbReference>
<evidence type="ECO:0000256" key="3">
    <source>
        <dbReference type="ARBA" id="ARBA00022737"/>
    </source>
</evidence>
<feature type="domain" description="TIR" evidence="8">
    <location>
        <begin position="10"/>
        <end position="175"/>
    </location>
</feature>
<gene>
    <name evidence="9" type="ORF">AN1_LOCUS24457</name>
</gene>
<evidence type="ECO:0000313" key="9">
    <source>
        <dbReference type="EMBL" id="VYS69070.1"/>
    </source>
</evidence>
<dbReference type="InterPro" id="IPR003593">
    <property type="entry name" value="AAA+_ATPase"/>
</dbReference>
<dbReference type="SMART" id="SM00255">
    <property type="entry name" value="TIR"/>
    <property type="match status" value="1"/>
</dbReference>
<reference evidence="9 10" key="1">
    <citation type="submission" date="2019-11" db="EMBL/GenBank/DDBJ databases">
        <authorList>
            <person name="Jiao W.-B."/>
            <person name="Schneeberger K."/>
        </authorList>
    </citation>
    <scope>NUCLEOTIDE SEQUENCE [LARGE SCALE GENOMIC DNA]</scope>
    <source>
        <strain evidence="10">cv. An-1</strain>
    </source>
</reference>
<dbReference type="FunFam" id="3.80.10.10:FF:000386">
    <property type="entry name" value="Disease resistance protein RPS4"/>
    <property type="match status" value="1"/>
</dbReference>
<keyword evidence="4" id="KW-0378">Hydrolase</keyword>
<evidence type="ECO:0000256" key="1">
    <source>
        <dbReference type="ARBA" id="ARBA00011982"/>
    </source>
</evidence>
<dbReference type="GO" id="GO:0061809">
    <property type="term" value="F:NAD+ nucleosidase activity, cyclic ADP-ribose generating"/>
    <property type="evidence" value="ECO:0007669"/>
    <property type="project" value="UniProtKB-EC"/>
</dbReference>
<dbReference type="SUPFAM" id="SSF46785">
    <property type="entry name" value="Winged helix' DNA-binding domain"/>
    <property type="match status" value="1"/>
</dbReference>
<dbReference type="InterPro" id="IPR032675">
    <property type="entry name" value="LRR_dom_sf"/>
</dbReference>
<dbReference type="EC" id="3.2.2.6" evidence="1"/>
<dbReference type="Pfam" id="PF01582">
    <property type="entry name" value="TIR"/>
    <property type="match status" value="1"/>
</dbReference>
<evidence type="ECO:0000256" key="6">
    <source>
        <dbReference type="ARBA" id="ARBA00023027"/>
    </source>
</evidence>
<accession>A0A654G7H0</accession>
<dbReference type="FunFam" id="3.40.50.300:FF:001002">
    <property type="entry name" value="Disease resistance protein (TIR-NBS-LRR class)"/>
    <property type="match status" value="1"/>
</dbReference>
<evidence type="ECO:0000256" key="2">
    <source>
        <dbReference type="ARBA" id="ARBA00022614"/>
    </source>
</evidence>
<dbReference type="PROSITE" id="PS50104">
    <property type="entry name" value="TIR"/>
    <property type="match status" value="1"/>
</dbReference>
<organism evidence="9 10">
    <name type="scientific">Arabidopsis thaliana</name>
    <name type="common">Mouse-ear cress</name>
    <dbReference type="NCBI Taxonomy" id="3702"/>
    <lineage>
        <taxon>Eukaryota</taxon>
        <taxon>Viridiplantae</taxon>
        <taxon>Streptophyta</taxon>
        <taxon>Embryophyta</taxon>
        <taxon>Tracheophyta</taxon>
        <taxon>Spermatophyta</taxon>
        <taxon>Magnoliopsida</taxon>
        <taxon>eudicotyledons</taxon>
        <taxon>Gunneridae</taxon>
        <taxon>Pentapetalae</taxon>
        <taxon>rosids</taxon>
        <taxon>malvids</taxon>
        <taxon>Brassicales</taxon>
        <taxon>Brassicaceae</taxon>
        <taxon>Camelineae</taxon>
        <taxon>Arabidopsis</taxon>
    </lineage>
</organism>
<dbReference type="InterPro" id="IPR044974">
    <property type="entry name" value="Disease_R_plants"/>
</dbReference>
<dbReference type="InterPro" id="IPR027417">
    <property type="entry name" value="P-loop_NTPase"/>
</dbReference>
<dbReference type="InterPro" id="IPR045344">
    <property type="entry name" value="C-JID"/>
</dbReference>
<dbReference type="InterPro" id="IPR035897">
    <property type="entry name" value="Toll_tir_struct_dom_sf"/>
</dbReference>
<dbReference type="Gene3D" id="3.40.50.10140">
    <property type="entry name" value="Toll/interleukin-1 receptor homology (TIR) domain"/>
    <property type="match status" value="1"/>
</dbReference>
<keyword evidence="3" id="KW-0677">Repeat</keyword>
<evidence type="ECO:0000259" key="8">
    <source>
        <dbReference type="PROSITE" id="PS50104"/>
    </source>
</evidence>
<evidence type="ECO:0000313" key="10">
    <source>
        <dbReference type="Proteomes" id="UP000426265"/>
    </source>
</evidence>
<protein>
    <recommendedName>
        <fullName evidence="1">ADP-ribosyl cyclase/cyclic ADP-ribose hydrolase</fullName>
        <ecNumber evidence="1">3.2.2.6</ecNumber>
    </recommendedName>
</protein>
<evidence type="ECO:0000256" key="7">
    <source>
        <dbReference type="ARBA" id="ARBA00047304"/>
    </source>
</evidence>
<dbReference type="FunFam" id="3.40.50.10140:FF:000007">
    <property type="entry name" value="Disease resistance protein (TIR-NBS-LRR class)"/>
    <property type="match status" value="1"/>
</dbReference>
<dbReference type="EMBL" id="CACRSJ010000110">
    <property type="protein sequence ID" value="VYS69070.1"/>
    <property type="molecule type" value="Genomic_DNA"/>
</dbReference>
<dbReference type="Gene3D" id="3.80.10.10">
    <property type="entry name" value="Ribonuclease Inhibitor"/>
    <property type="match status" value="2"/>
</dbReference>
<keyword evidence="2" id="KW-0433">Leucine-rich repeat</keyword>
<sequence>MALSCSSRKWENDLFLSFSGEDIRKSFLSHFHKELDRKPIHVFKDNDIKRGQSLGPKLKQAIRDSRIAVVIFSRKYASSSWCLNELLEIVKCKKEFSQVVIPIFFRLDPTHVRKQTGVFGMNFDKTCHNKTERMKIRLRRALTEVANIIGYHSSVTCENEAKMIEAIITDVLGELALTQLKDSEDFVSIETHIAEMNILLHFESKEVRMVGICGPSGIGKTSIARVLFNRLSRCFRCNVFIDRAFLSKCMEHYSGANLGDYNMKLHLQGIFLSEILGKRDIKISHLGAVRERLKNHRVLIFIDDLENQVVLDTLAGHTNWFGCESRIVVITNHKHLLVAHRIGHIYEVPLPSDPLALEILCQYAFRQNDPPDGFMELASQTALLAGNLPLVLSVLGSHLRGRDKKYWMDMLLRFGKGQHGTTEEILKLSYNVLDNKNDEAIFRHIAFFNGEEVDNIKSLLADTDLDVNTGIKNLVDKSLIRETCNTVEMHSLIQEMGKEIVRKQSTEPGEREYLVDLKEICSVLEHNTGTENVLGISLDIDETDELHIHESAFKEMRNLRYLKIFNKENKEVRLHLPENFDYLPPKLRLLSWRGYPFRSMPSSFCPQYLVTLVMMYSNFETLWVGVQPLIMLKDMDLWGSEHLKEIPDLSMAINLKTLNLGACSSLVELHSSVQYLNKLKTLNLSFCENLKTLPTSINLQALERLNLFGCLRLKNFPDISTNISDLNLSQTGIEEVPWWIENFSKLREINMRNCQELEYVSLNISKLKHLEMVDFLDCGALNVASLNDSPITVAMSDDIHSKLPVYVKVSSSIPDDHFPRVELNFLGCFNLDQEALLQQQSVFKRLILSGEEVPSYFTHCTTGTSMINIPLLQTSLSQPFFRLMACAVVDFEPISMDHTSFLIEVYCQFIDGLGNHFGSTYWPMYFSTVPLGSHLVIFNCSLPLNGDYAYLAKRHYDHMDIQFRLTDDYSQIKLKGCAYEINRDSETEVKCVGTEKKKQVKNVRELIKKQEQMMIDDIESGDSVRFLGGNIQCNVKGLRKSISISKELLKI</sequence>
<dbReference type="GO" id="GO:0007165">
    <property type="term" value="P:signal transduction"/>
    <property type="evidence" value="ECO:0007669"/>
    <property type="project" value="InterPro"/>
</dbReference>
<dbReference type="InterPro" id="IPR036390">
    <property type="entry name" value="WH_DNA-bd_sf"/>
</dbReference>
<dbReference type="SUPFAM" id="SSF52200">
    <property type="entry name" value="Toll/Interleukin receptor TIR domain"/>
    <property type="match status" value="1"/>
</dbReference>
<dbReference type="GO" id="GO:0006952">
    <property type="term" value="P:defense response"/>
    <property type="evidence" value="ECO:0007669"/>
    <property type="project" value="UniProtKB-KW"/>
</dbReference>
<dbReference type="SUPFAM" id="SSF52540">
    <property type="entry name" value="P-loop containing nucleoside triphosphate hydrolases"/>
    <property type="match status" value="1"/>
</dbReference>
<name>A0A654G7H0_ARATH</name>
<dbReference type="AlphaFoldDB" id="A0A654G7H0"/>
<proteinExistence type="predicted"/>
<dbReference type="InterPro" id="IPR042197">
    <property type="entry name" value="Apaf_helical"/>
</dbReference>
<keyword evidence="6" id="KW-0520">NAD</keyword>
<dbReference type="Gene3D" id="3.40.50.300">
    <property type="entry name" value="P-loop containing nucleotide triphosphate hydrolases"/>
    <property type="match status" value="1"/>
</dbReference>
<comment type="catalytic activity">
    <reaction evidence="7">
        <text>NAD(+) + H2O = ADP-D-ribose + nicotinamide + H(+)</text>
        <dbReference type="Rhea" id="RHEA:16301"/>
        <dbReference type="ChEBI" id="CHEBI:15377"/>
        <dbReference type="ChEBI" id="CHEBI:15378"/>
        <dbReference type="ChEBI" id="CHEBI:17154"/>
        <dbReference type="ChEBI" id="CHEBI:57540"/>
        <dbReference type="ChEBI" id="CHEBI:57967"/>
        <dbReference type="EC" id="3.2.2.6"/>
    </reaction>
    <physiologicalReaction direction="left-to-right" evidence="7">
        <dbReference type="Rhea" id="RHEA:16302"/>
    </physiologicalReaction>
</comment>
<dbReference type="Pfam" id="PF23282">
    <property type="entry name" value="WHD_ROQ1"/>
    <property type="match status" value="1"/>
</dbReference>
<dbReference type="GO" id="GO:0043531">
    <property type="term" value="F:ADP binding"/>
    <property type="evidence" value="ECO:0007669"/>
    <property type="project" value="InterPro"/>
</dbReference>
<evidence type="ECO:0000256" key="5">
    <source>
        <dbReference type="ARBA" id="ARBA00022821"/>
    </source>
</evidence>